<dbReference type="InterPro" id="IPR032466">
    <property type="entry name" value="Metal_Hydrolase"/>
</dbReference>
<accession>A0A2W7IRQ6</accession>
<evidence type="ECO:0000313" key="3">
    <source>
        <dbReference type="Proteomes" id="UP000249688"/>
    </source>
</evidence>
<dbReference type="Gene3D" id="2.30.40.10">
    <property type="entry name" value="Urease, subunit C, domain 1"/>
    <property type="match status" value="1"/>
</dbReference>
<organism evidence="2 3">
    <name type="scientific">Humitalea rosea</name>
    <dbReference type="NCBI Taxonomy" id="990373"/>
    <lineage>
        <taxon>Bacteria</taxon>
        <taxon>Pseudomonadati</taxon>
        <taxon>Pseudomonadota</taxon>
        <taxon>Alphaproteobacteria</taxon>
        <taxon>Acetobacterales</taxon>
        <taxon>Roseomonadaceae</taxon>
        <taxon>Humitalea</taxon>
    </lineage>
</organism>
<dbReference type="PANTHER" id="PTHR22642">
    <property type="entry name" value="IMIDAZOLONEPROPIONASE"/>
    <property type="match status" value="1"/>
</dbReference>
<dbReference type="InterPro" id="IPR013108">
    <property type="entry name" value="Amidohydro_3"/>
</dbReference>
<reference evidence="2 3" key="1">
    <citation type="submission" date="2018-06" db="EMBL/GenBank/DDBJ databases">
        <title>Genomic Encyclopedia of Archaeal and Bacterial Type Strains, Phase II (KMG-II): from individual species to whole genera.</title>
        <authorList>
            <person name="Goeker M."/>
        </authorList>
    </citation>
    <scope>NUCLEOTIDE SEQUENCE [LARGE SCALE GENOMIC DNA]</scope>
    <source>
        <strain evidence="2 3">DSM 24525</strain>
    </source>
</reference>
<dbReference type="Gene3D" id="3.20.20.140">
    <property type="entry name" value="Metal-dependent hydrolases"/>
    <property type="match status" value="1"/>
</dbReference>
<dbReference type="Pfam" id="PF07969">
    <property type="entry name" value="Amidohydro_3"/>
    <property type="match status" value="1"/>
</dbReference>
<dbReference type="Gene3D" id="3.10.310.70">
    <property type="match status" value="1"/>
</dbReference>
<name>A0A2W7IRQ6_9PROT</name>
<dbReference type="SUPFAM" id="SSF51556">
    <property type="entry name" value="Metallo-dependent hydrolases"/>
    <property type="match status" value="1"/>
</dbReference>
<dbReference type="Proteomes" id="UP000249688">
    <property type="component" value="Unassembled WGS sequence"/>
</dbReference>
<dbReference type="EMBL" id="QKYU01000003">
    <property type="protein sequence ID" value="PZW49116.1"/>
    <property type="molecule type" value="Genomic_DNA"/>
</dbReference>
<dbReference type="RefSeq" id="WP_111396825.1">
    <property type="nucleotide sequence ID" value="NZ_QKYU01000003.1"/>
</dbReference>
<dbReference type="InterPro" id="IPR011059">
    <property type="entry name" value="Metal-dep_hydrolase_composite"/>
</dbReference>
<evidence type="ECO:0000313" key="2">
    <source>
        <dbReference type="EMBL" id="PZW49116.1"/>
    </source>
</evidence>
<dbReference type="InterPro" id="IPR033932">
    <property type="entry name" value="YtcJ-like"/>
</dbReference>
<proteinExistence type="predicted"/>
<dbReference type="AlphaFoldDB" id="A0A2W7IRQ6"/>
<comment type="caution">
    <text evidence="2">The sequence shown here is derived from an EMBL/GenBank/DDBJ whole genome shotgun (WGS) entry which is preliminary data.</text>
</comment>
<gene>
    <name evidence="2" type="ORF">C8P66_103142</name>
</gene>
<evidence type="ECO:0000259" key="1">
    <source>
        <dbReference type="Pfam" id="PF07969"/>
    </source>
</evidence>
<dbReference type="CDD" id="cd01300">
    <property type="entry name" value="YtcJ_like"/>
    <property type="match status" value="1"/>
</dbReference>
<dbReference type="OrthoDB" id="9811399at2"/>
<dbReference type="SUPFAM" id="SSF51338">
    <property type="entry name" value="Composite domain of metallo-dependent hydrolases"/>
    <property type="match status" value="1"/>
</dbReference>
<dbReference type="PANTHER" id="PTHR22642:SF2">
    <property type="entry name" value="PROTEIN LONG AFTER FAR-RED 3"/>
    <property type="match status" value="1"/>
</dbReference>
<protein>
    <recommendedName>
        <fullName evidence="1">Amidohydrolase 3 domain-containing protein</fullName>
    </recommendedName>
</protein>
<feature type="domain" description="Amidohydrolase 3" evidence="1">
    <location>
        <begin position="49"/>
        <end position="524"/>
    </location>
</feature>
<dbReference type="GO" id="GO:0016810">
    <property type="term" value="F:hydrolase activity, acting on carbon-nitrogen (but not peptide) bonds"/>
    <property type="evidence" value="ECO:0007669"/>
    <property type="project" value="InterPro"/>
</dbReference>
<sequence>MTSGLLLHGGRVWTGSGAPLTDAVLLRDGVVTALGEDALAAAGPEDRRLDLEGRLATPALDEAHMHLLPYGLGLVEVNLRPDQVRTLDALLTRIADAAAATPKGAWLIGRGYDHTALDVARHPTAAELDRAAPNNPVFIKRTCGHMGVANAAAMRIAGVGHNTPDPEGGVIGRGPRGLTGLFQERAMRLILDVTPVPDEAAMVTAIEAAGRNLASFGFASASDMNVGMTAGLAELAAYRRALAEDRLQQRMWLVLSANPEGIAEAAWAEGLRPDVTDPMLACGAVKVFADGSAGGMTAAFMDPYLPGGTGVFCFPEETMHGLLALWHGRGFALNIHAIGDAAIEQVLKGMEDLPDPRPRHRIEHAGWANRHQRRRMLAAGVLPVPQPIFLYEFGDSYIDVLGPERANACYPMRTFVEEGHNPSASSDCPVSTVDPFVNFFTMRTRQTSRGRVLGAGETLTAEQALHAYTSAGAFARFAETRRGTLAPGMDADVAVFDTDLLEASPEAVKGARCDLTIRGGQVIHDRHGVFANGALG</sequence>
<keyword evidence="3" id="KW-1185">Reference proteome</keyword>